<evidence type="ECO:0000259" key="2">
    <source>
        <dbReference type="PROSITE" id="PS50967"/>
    </source>
</evidence>
<feature type="region of interest" description="Disordered" evidence="1">
    <location>
        <begin position="191"/>
        <end position="225"/>
    </location>
</feature>
<organism evidence="3 4">
    <name type="scientific">Cyclospora cayetanensis</name>
    <dbReference type="NCBI Taxonomy" id="88456"/>
    <lineage>
        <taxon>Eukaryota</taxon>
        <taxon>Sar</taxon>
        <taxon>Alveolata</taxon>
        <taxon>Apicomplexa</taxon>
        <taxon>Conoidasida</taxon>
        <taxon>Coccidia</taxon>
        <taxon>Eucoccidiorida</taxon>
        <taxon>Eimeriorina</taxon>
        <taxon>Eimeriidae</taxon>
        <taxon>Cyclospora</taxon>
    </lineage>
</organism>
<feature type="domain" description="HRDC" evidence="2">
    <location>
        <begin position="1"/>
        <end position="74"/>
    </location>
</feature>
<dbReference type="GO" id="GO:0003676">
    <property type="term" value="F:nucleic acid binding"/>
    <property type="evidence" value="ECO:0007669"/>
    <property type="project" value="InterPro"/>
</dbReference>
<gene>
    <name evidence="4" type="primary">LOC34622414</name>
</gene>
<dbReference type="AlphaFoldDB" id="A0A6P6RWI9"/>
<evidence type="ECO:0000256" key="1">
    <source>
        <dbReference type="SAM" id="MobiDB-lite"/>
    </source>
</evidence>
<evidence type="ECO:0000313" key="4">
    <source>
        <dbReference type="RefSeq" id="XP_026191869.1"/>
    </source>
</evidence>
<dbReference type="GeneID" id="34622414"/>
<dbReference type="Proteomes" id="UP000515125">
    <property type="component" value="Unplaced"/>
</dbReference>
<accession>A0A6P6RWI9</accession>
<dbReference type="InterPro" id="IPR044876">
    <property type="entry name" value="HRDC_dom_sf"/>
</dbReference>
<dbReference type="RefSeq" id="XP_026191869.1">
    <property type="nucleotide sequence ID" value="XM_026336084.1"/>
</dbReference>
<protein>
    <submittedName>
        <fullName evidence="4">Uncharacterized protein LOC34622414</fullName>
    </submittedName>
</protein>
<dbReference type="PROSITE" id="PS50967">
    <property type="entry name" value="HRDC"/>
    <property type="match status" value="1"/>
</dbReference>
<dbReference type="InterPro" id="IPR002121">
    <property type="entry name" value="HRDC_dom"/>
</dbReference>
<name>A0A6P6RWI9_9EIME</name>
<feature type="compositionally biased region" description="Polar residues" evidence="1">
    <location>
        <begin position="191"/>
        <end position="216"/>
    </location>
</feature>
<sequence length="233" mass="25832">MAVREDLARRGGLRTTKSIATNAAVEGMVRYLPTCLSQLQDLPFKELHGEKKGQKYGQVFVDEVRTFLCENRLTHLLREQTRVTPPPPGASCSRLPRVEDTDTEEFISIGGTLSAPQGPLRSVEAQACSNYDPFQPPLATQACVSQSMYFRPAPSTGALAGAKNTHPNSNTQGQVQWNAQALSTVSQYQQQHYTAHYPQDQQQEPSTGCEQRSTSGLDPELWDPEDFECLDFL</sequence>
<dbReference type="Gene3D" id="1.10.150.80">
    <property type="entry name" value="HRDC domain"/>
    <property type="match status" value="1"/>
</dbReference>
<proteinExistence type="predicted"/>
<dbReference type="OrthoDB" id="10524953at2759"/>
<reference evidence="4" key="1">
    <citation type="submission" date="2025-08" db="UniProtKB">
        <authorList>
            <consortium name="RefSeq"/>
        </authorList>
    </citation>
    <scope>IDENTIFICATION</scope>
</reference>
<evidence type="ECO:0000313" key="3">
    <source>
        <dbReference type="Proteomes" id="UP000515125"/>
    </source>
</evidence>
<keyword evidence="3" id="KW-1185">Reference proteome</keyword>